<evidence type="ECO:0000313" key="3">
    <source>
        <dbReference type="EMBL" id="KAI6291644.1"/>
    </source>
</evidence>
<comment type="caution">
    <text evidence="3">The sequence shown here is derived from an EMBL/GenBank/DDBJ whole genome shotgun (WGS) entry which is preliminary data.</text>
</comment>
<dbReference type="InterPro" id="IPR016161">
    <property type="entry name" value="Ald_DH/histidinol_DH"/>
</dbReference>
<keyword evidence="1" id="KW-0560">Oxidoreductase</keyword>
<dbReference type="InterPro" id="IPR015590">
    <property type="entry name" value="Aldehyde_DH_dom"/>
</dbReference>
<feature type="domain" description="Aldehyde dehydrogenase" evidence="2">
    <location>
        <begin position="2"/>
        <end position="97"/>
    </location>
</feature>
<dbReference type="Gene3D" id="3.40.605.10">
    <property type="entry name" value="Aldehyde Dehydrogenase, Chain A, domain 1"/>
    <property type="match status" value="1"/>
</dbReference>
<evidence type="ECO:0000259" key="2">
    <source>
        <dbReference type="Pfam" id="PF00171"/>
    </source>
</evidence>
<dbReference type="InterPro" id="IPR016162">
    <property type="entry name" value="Ald_DH_N"/>
</dbReference>
<dbReference type="PANTHER" id="PTHR43353:SF6">
    <property type="entry name" value="CYTOPLASMIC ALDEHYDE DEHYDROGENASE (EUROFUNG)"/>
    <property type="match status" value="1"/>
</dbReference>
<keyword evidence="4" id="KW-1185">Reference proteome</keyword>
<dbReference type="InterPro" id="IPR050740">
    <property type="entry name" value="Aldehyde_DH_Superfamily"/>
</dbReference>
<dbReference type="EMBL" id="JABSND010000347">
    <property type="protein sequence ID" value="KAI6291644.1"/>
    <property type="molecule type" value="Genomic_DNA"/>
</dbReference>
<dbReference type="InterPro" id="IPR016163">
    <property type="entry name" value="Ald_DH_C"/>
</dbReference>
<sequence length="100" mass="10523">MFRAAGVLPGVVNLVIHRPEDAQGYSKALISHPARECNFTGSTAVGRQVTARAAMHLRPVLMGLGGKDCAVVLQNVDLKRAAEMVLLEALLNVSGSCALV</sequence>
<evidence type="ECO:0000313" key="4">
    <source>
        <dbReference type="Proteomes" id="UP001059893"/>
    </source>
</evidence>
<name>A0ABQ8N5I2_PYRGI</name>
<protein>
    <recommendedName>
        <fullName evidence="2">Aldehyde dehydrogenase domain-containing protein</fullName>
    </recommendedName>
</protein>
<reference evidence="3" key="1">
    <citation type="submission" date="2021-01" db="EMBL/GenBank/DDBJ databases">
        <title>Deciphering the adaptive evolutionary patterns associated with biogeogrpahic diversity in the finger millet blast pathogen Magnaporthe oryzae in Eastern Africa.</title>
        <authorList>
            <person name="Onyema G."/>
            <person name="Shittu T.A."/>
            <person name="Dodsworth S."/>
            <person name="Devilliers S."/>
            <person name="Muthumeenakshi S."/>
            <person name="Sreenivasaprasad S."/>
        </authorList>
    </citation>
    <scope>NUCLEOTIDE SEQUENCE</scope>
    <source>
        <strain evidence="3">D15/s37</strain>
    </source>
</reference>
<accession>A0ABQ8N5I2</accession>
<dbReference type="Pfam" id="PF00171">
    <property type="entry name" value="Aldedh"/>
    <property type="match status" value="1"/>
</dbReference>
<evidence type="ECO:0000256" key="1">
    <source>
        <dbReference type="ARBA" id="ARBA00023002"/>
    </source>
</evidence>
<organism evidence="3 4">
    <name type="scientific">Pyricularia grisea</name>
    <name type="common">Crabgrass-specific blast fungus</name>
    <name type="synonym">Magnaporthe grisea</name>
    <dbReference type="NCBI Taxonomy" id="148305"/>
    <lineage>
        <taxon>Eukaryota</taxon>
        <taxon>Fungi</taxon>
        <taxon>Dikarya</taxon>
        <taxon>Ascomycota</taxon>
        <taxon>Pezizomycotina</taxon>
        <taxon>Sordariomycetes</taxon>
        <taxon>Sordariomycetidae</taxon>
        <taxon>Magnaporthales</taxon>
        <taxon>Pyriculariaceae</taxon>
        <taxon>Pyricularia</taxon>
    </lineage>
</organism>
<proteinExistence type="predicted"/>
<gene>
    <name evidence="3" type="ORF">MCOR33_010465</name>
</gene>
<dbReference type="SUPFAM" id="SSF53720">
    <property type="entry name" value="ALDH-like"/>
    <property type="match status" value="1"/>
</dbReference>
<dbReference type="Proteomes" id="UP001059893">
    <property type="component" value="Unassembled WGS sequence"/>
</dbReference>
<dbReference type="PANTHER" id="PTHR43353">
    <property type="entry name" value="SUCCINATE-SEMIALDEHYDE DEHYDROGENASE, MITOCHONDRIAL"/>
    <property type="match status" value="1"/>
</dbReference>
<dbReference type="Gene3D" id="3.40.309.10">
    <property type="entry name" value="Aldehyde Dehydrogenase, Chain A, domain 2"/>
    <property type="match status" value="1"/>
</dbReference>